<name>A0A445J3E0_GLYSO</name>
<reference evidence="2 3" key="1">
    <citation type="submission" date="2018-09" db="EMBL/GenBank/DDBJ databases">
        <title>A high-quality reference genome of wild soybean provides a powerful tool to mine soybean genomes.</title>
        <authorList>
            <person name="Xie M."/>
            <person name="Chung C.Y.L."/>
            <person name="Li M.-W."/>
            <person name="Wong F.-L."/>
            <person name="Chan T.-F."/>
            <person name="Lam H.-M."/>
        </authorList>
    </citation>
    <scope>NUCLEOTIDE SEQUENCE [LARGE SCALE GENOMIC DNA]</scope>
    <source>
        <strain evidence="3">cv. W05</strain>
        <tissue evidence="2">Hypocotyl of etiolated seedlings</tissue>
    </source>
</reference>
<comment type="caution">
    <text evidence="2">The sequence shown here is derived from an EMBL/GenBank/DDBJ whole genome shotgun (WGS) entry which is preliminary data.</text>
</comment>
<protein>
    <submittedName>
        <fullName evidence="2">Uncharacterized protein</fullName>
    </submittedName>
</protein>
<keyword evidence="3" id="KW-1185">Reference proteome</keyword>
<proteinExistence type="predicted"/>
<dbReference type="AlphaFoldDB" id="A0A445J3E0"/>
<sequence>MSCEGLPEGEEGKGGGGNKATDGWENRFGEGGEEEKERKKKNSIAVGNHLRRRLIEKIQEGSINMVEKVNDKRGETRLI</sequence>
<evidence type="ECO:0000256" key="1">
    <source>
        <dbReference type="SAM" id="MobiDB-lite"/>
    </source>
</evidence>
<accession>A0A445J3E0</accession>
<evidence type="ECO:0000313" key="3">
    <source>
        <dbReference type="Proteomes" id="UP000289340"/>
    </source>
</evidence>
<feature type="region of interest" description="Disordered" evidence="1">
    <location>
        <begin position="1"/>
        <end position="44"/>
    </location>
</feature>
<organism evidence="2 3">
    <name type="scientific">Glycine soja</name>
    <name type="common">Wild soybean</name>
    <dbReference type="NCBI Taxonomy" id="3848"/>
    <lineage>
        <taxon>Eukaryota</taxon>
        <taxon>Viridiplantae</taxon>
        <taxon>Streptophyta</taxon>
        <taxon>Embryophyta</taxon>
        <taxon>Tracheophyta</taxon>
        <taxon>Spermatophyta</taxon>
        <taxon>Magnoliopsida</taxon>
        <taxon>eudicotyledons</taxon>
        <taxon>Gunneridae</taxon>
        <taxon>Pentapetalae</taxon>
        <taxon>rosids</taxon>
        <taxon>fabids</taxon>
        <taxon>Fabales</taxon>
        <taxon>Fabaceae</taxon>
        <taxon>Papilionoideae</taxon>
        <taxon>50 kb inversion clade</taxon>
        <taxon>NPAAA clade</taxon>
        <taxon>indigoferoid/millettioid clade</taxon>
        <taxon>Phaseoleae</taxon>
        <taxon>Glycine</taxon>
        <taxon>Glycine subgen. Soja</taxon>
    </lineage>
</organism>
<dbReference type="EMBL" id="QZWG01000009">
    <property type="protein sequence ID" value="RZB92902.1"/>
    <property type="molecule type" value="Genomic_DNA"/>
</dbReference>
<dbReference type="Proteomes" id="UP000289340">
    <property type="component" value="Chromosome 9"/>
</dbReference>
<gene>
    <name evidence="2" type="ORF">D0Y65_024697</name>
</gene>
<evidence type="ECO:0000313" key="2">
    <source>
        <dbReference type="EMBL" id="RZB92902.1"/>
    </source>
</evidence>